<dbReference type="Proteomes" id="UP001461163">
    <property type="component" value="Unassembled WGS sequence"/>
</dbReference>
<feature type="chain" id="PRO_5046160033" evidence="1">
    <location>
        <begin position="32"/>
        <end position="153"/>
    </location>
</feature>
<evidence type="ECO:0000313" key="4">
    <source>
        <dbReference type="Proteomes" id="UP001461163"/>
    </source>
</evidence>
<dbReference type="SUPFAM" id="SSF54427">
    <property type="entry name" value="NTF2-like"/>
    <property type="match status" value="1"/>
</dbReference>
<dbReference type="Gene3D" id="3.10.450.50">
    <property type="match status" value="1"/>
</dbReference>
<proteinExistence type="predicted"/>
<reference evidence="3 4" key="1">
    <citation type="submission" date="2024-03" db="EMBL/GenBank/DDBJ databases">
        <title>Community enrichment and isolation of bacterial strains for fucoidan degradation.</title>
        <authorList>
            <person name="Sichert A."/>
        </authorList>
    </citation>
    <scope>NUCLEOTIDE SEQUENCE [LARGE SCALE GENOMIC DNA]</scope>
    <source>
        <strain evidence="3 4">AS12</strain>
    </source>
</reference>
<gene>
    <name evidence="3" type="ORF">WNY77_09455</name>
</gene>
<accession>A0ABU9SVU1</accession>
<sequence length="153" mass="16861">MKSRIRKITSPLVSGIILACCLSMFTAQTNAQQQSANIDRIASFMAAYNEHDIDGMLLNMKDDVKWLGVANNQLVVETADKKQLQQAMQAHFEAQPNARSRIKDSIELGNTVAVVEEAFTEHNQTSKSQCAMSIYQLADGLIASITYYAAAKC</sequence>
<feature type="domain" description="SnoaL-like" evidence="2">
    <location>
        <begin position="43"/>
        <end position="144"/>
    </location>
</feature>
<dbReference type="EMBL" id="JBBMQS010000005">
    <property type="protein sequence ID" value="MEM5497616.1"/>
    <property type="molecule type" value="Genomic_DNA"/>
</dbReference>
<keyword evidence="4" id="KW-1185">Reference proteome</keyword>
<dbReference type="InterPro" id="IPR037401">
    <property type="entry name" value="SnoaL-like"/>
</dbReference>
<dbReference type="InterPro" id="IPR032710">
    <property type="entry name" value="NTF2-like_dom_sf"/>
</dbReference>
<evidence type="ECO:0000313" key="3">
    <source>
        <dbReference type="EMBL" id="MEM5497616.1"/>
    </source>
</evidence>
<protein>
    <submittedName>
        <fullName evidence="3">Nuclear transport factor 2 family protein</fullName>
    </submittedName>
</protein>
<organism evidence="3 4">
    <name type="scientific">Paraglaciecola mesophila</name>
    <dbReference type="NCBI Taxonomy" id="197222"/>
    <lineage>
        <taxon>Bacteria</taxon>
        <taxon>Pseudomonadati</taxon>
        <taxon>Pseudomonadota</taxon>
        <taxon>Gammaproteobacteria</taxon>
        <taxon>Alteromonadales</taxon>
        <taxon>Alteromonadaceae</taxon>
        <taxon>Paraglaciecola</taxon>
    </lineage>
</organism>
<keyword evidence="1" id="KW-0732">Signal</keyword>
<name>A0ABU9SVU1_9ALTE</name>
<dbReference type="PROSITE" id="PS51257">
    <property type="entry name" value="PROKAR_LIPOPROTEIN"/>
    <property type="match status" value="1"/>
</dbReference>
<evidence type="ECO:0000256" key="1">
    <source>
        <dbReference type="SAM" id="SignalP"/>
    </source>
</evidence>
<dbReference type="Pfam" id="PF12680">
    <property type="entry name" value="SnoaL_2"/>
    <property type="match status" value="1"/>
</dbReference>
<feature type="signal peptide" evidence="1">
    <location>
        <begin position="1"/>
        <end position="31"/>
    </location>
</feature>
<evidence type="ECO:0000259" key="2">
    <source>
        <dbReference type="Pfam" id="PF12680"/>
    </source>
</evidence>
<dbReference type="RefSeq" id="WP_342881563.1">
    <property type="nucleotide sequence ID" value="NZ_JBBMQS010000005.1"/>
</dbReference>
<comment type="caution">
    <text evidence="3">The sequence shown here is derived from an EMBL/GenBank/DDBJ whole genome shotgun (WGS) entry which is preliminary data.</text>
</comment>